<keyword evidence="5" id="KW-0288">FMN</keyword>
<organism evidence="10 11">
    <name type="scientific">Aeromicrobium chenweiae</name>
    <dbReference type="NCBI Taxonomy" id="2079793"/>
    <lineage>
        <taxon>Bacteria</taxon>
        <taxon>Bacillati</taxon>
        <taxon>Actinomycetota</taxon>
        <taxon>Actinomycetes</taxon>
        <taxon>Propionibacteriales</taxon>
        <taxon>Nocardioidaceae</taxon>
        <taxon>Aeromicrobium</taxon>
    </lineage>
</organism>
<dbReference type="PANTHER" id="PTHR42917">
    <property type="entry name" value="2,4-DIENOYL-COA REDUCTASE"/>
    <property type="match status" value="1"/>
</dbReference>
<sequence length="656" mass="68492">MKLASLFSPLTAGQVTLPNRIVMAAMSTGLADERGWITDAQIAYYAERARGGVGLVVVEFACVASRFGISEKTQVTLDDDGAVPGHARLVAAIKAEGAVAGLQLQMPGQFAAPRPGLVPIAPSDVRSRRDGSLRARGLGQDEVEDVVASFARAAARAVTAGYDVIELHGAHGYLLHAFMSPAMNHRDDAWGGDLDRRLAFPRAVISAVKAEIGDRPLLYRLSAEDYMAGGLSIEDMVAIAPLLVAAGVDGIDVSTGSIAGSLERTIDPMSREGWRFDLARRIKEAVEVPVAGIGTRWPETAEAALEAGDVDLIALGRPLLADPAWAAKARGDLTAPIRPCTSCNWCADRVFKHEATGCAENPRAGRELVPLITGDVGRGRRIVVVGGGPGGMAAAIQADSVGFDVILFERAASLGGGLIASAAPPDKQNLLWYRDYLVERLQSSAVDIRLGVEATADLIVDLDPFAVIQAQGTTSLEHGIPGDDGPTVHSAYDLLLGDESVVAALPGPAVVYGGGETGCETAELLAVHGLDVALVTRSRDGELSRAAEPLYRKVLLGRLRANPRITLLAETHLTAIGPSDVGLTSAGESRRVPAATVVLAQGRRSNTGLHAELTTLGRRCVLIGDAAGIARIGEAVHQAHAAVRDLAGTNAEPAPA</sequence>
<accession>A0A2S0WIS7</accession>
<dbReference type="InterPro" id="IPR013785">
    <property type="entry name" value="Aldolase_TIM"/>
</dbReference>
<evidence type="ECO:0000256" key="3">
    <source>
        <dbReference type="ARBA" id="ARBA00011048"/>
    </source>
</evidence>
<dbReference type="Gene3D" id="3.40.50.720">
    <property type="entry name" value="NAD(P)-binding Rossmann-like Domain"/>
    <property type="match status" value="1"/>
</dbReference>
<dbReference type="SUPFAM" id="SSF51905">
    <property type="entry name" value="FAD/NAD(P)-binding domain"/>
    <property type="match status" value="1"/>
</dbReference>
<dbReference type="InterPro" id="IPR036188">
    <property type="entry name" value="FAD/NAD-bd_sf"/>
</dbReference>
<dbReference type="InterPro" id="IPR051793">
    <property type="entry name" value="NADH:flavin_oxidoreductase"/>
</dbReference>
<dbReference type="PRINTS" id="PR00368">
    <property type="entry name" value="FADPNR"/>
</dbReference>
<dbReference type="Gene3D" id="3.20.20.70">
    <property type="entry name" value="Aldolase class I"/>
    <property type="match status" value="1"/>
</dbReference>
<evidence type="ECO:0000256" key="4">
    <source>
        <dbReference type="ARBA" id="ARBA00022630"/>
    </source>
</evidence>
<keyword evidence="6" id="KW-0479">Metal-binding</keyword>
<dbReference type="GO" id="GO:0016491">
    <property type="term" value="F:oxidoreductase activity"/>
    <property type="evidence" value="ECO:0007669"/>
    <property type="project" value="UniProtKB-KW"/>
</dbReference>
<name>A0A2S0WIS7_9ACTN</name>
<evidence type="ECO:0000313" key="11">
    <source>
        <dbReference type="Proteomes" id="UP000244384"/>
    </source>
</evidence>
<reference evidence="11" key="1">
    <citation type="submission" date="2018-01" db="EMBL/GenBank/DDBJ databases">
        <authorList>
            <person name="Li J."/>
        </authorList>
    </citation>
    <scope>NUCLEOTIDE SEQUENCE [LARGE SCALE GENOMIC DNA]</scope>
    <source>
        <strain evidence="11">592</strain>
    </source>
</reference>
<dbReference type="Gene3D" id="3.50.50.60">
    <property type="entry name" value="FAD/NAD(P)-binding domain"/>
    <property type="match status" value="1"/>
</dbReference>
<dbReference type="InterPro" id="IPR001155">
    <property type="entry name" value="OxRdtase_FMN_N"/>
</dbReference>
<dbReference type="GO" id="GO:0010181">
    <property type="term" value="F:FMN binding"/>
    <property type="evidence" value="ECO:0007669"/>
    <property type="project" value="InterPro"/>
</dbReference>
<gene>
    <name evidence="10" type="ORF">C3E78_02870</name>
</gene>
<evidence type="ECO:0000256" key="9">
    <source>
        <dbReference type="ARBA" id="ARBA00023014"/>
    </source>
</evidence>
<keyword evidence="11" id="KW-1185">Reference proteome</keyword>
<evidence type="ECO:0000256" key="2">
    <source>
        <dbReference type="ARBA" id="ARBA00001966"/>
    </source>
</evidence>
<protein>
    <submittedName>
        <fullName evidence="10">NADH:flavin oxidoreductase</fullName>
    </submittedName>
</protein>
<evidence type="ECO:0000256" key="5">
    <source>
        <dbReference type="ARBA" id="ARBA00022643"/>
    </source>
</evidence>
<proteinExistence type="inferred from homology"/>
<keyword evidence="8" id="KW-0408">Iron</keyword>
<dbReference type="Pfam" id="PF07992">
    <property type="entry name" value="Pyr_redox_2"/>
    <property type="match status" value="1"/>
</dbReference>
<dbReference type="PANTHER" id="PTHR42917:SF2">
    <property type="entry name" value="2,4-DIENOYL-COA REDUCTASE [(2E)-ENOYL-COA-PRODUCING]"/>
    <property type="match status" value="1"/>
</dbReference>
<evidence type="ECO:0000256" key="8">
    <source>
        <dbReference type="ARBA" id="ARBA00023004"/>
    </source>
</evidence>
<dbReference type="AlphaFoldDB" id="A0A2S0WIS7"/>
<comment type="similarity">
    <text evidence="3">In the N-terminal section; belongs to the NADH:flavin oxidoreductase/NADH oxidase family.</text>
</comment>
<dbReference type="GO" id="GO:0051536">
    <property type="term" value="F:iron-sulfur cluster binding"/>
    <property type="evidence" value="ECO:0007669"/>
    <property type="project" value="UniProtKB-KW"/>
</dbReference>
<dbReference type="RefSeq" id="WP_108576892.1">
    <property type="nucleotide sequence ID" value="NZ_CP026952.1"/>
</dbReference>
<keyword evidence="4" id="KW-0285">Flavoprotein</keyword>
<dbReference type="KEGG" id="aez:C3E78_02870"/>
<accession>A0A5F2EQB1</accession>
<dbReference type="GO" id="GO:0046872">
    <property type="term" value="F:metal ion binding"/>
    <property type="evidence" value="ECO:0007669"/>
    <property type="project" value="UniProtKB-KW"/>
</dbReference>
<keyword evidence="7" id="KW-0560">Oxidoreductase</keyword>
<comment type="cofactor">
    <cofactor evidence="2">
        <name>[4Fe-4S] cluster</name>
        <dbReference type="ChEBI" id="CHEBI:49883"/>
    </cofactor>
</comment>
<dbReference type="SUPFAM" id="SSF51395">
    <property type="entry name" value="FMN-linked oxidoreductases"/>
    <property type="match status" value="1"/>
</dbReference>
<evidence type="ECO:0000256" key="6">
    <source>
        <dbReference type="ARBA" id="ARBA00022723"/>
    </source>
</evidence>
<dbReference type="InterPro" id="IPR023753">
    <property type="entry name" value="FAD/NAD-binding_dom"/>
</dbReference>
<dbReference type="CDD" id="cd02803">
    <property type="entry name" value="OYE_like_FMN_family"/>
    <property type="match status" value="1"/>
</dbReference>
<evidence type="ECO:0000256" key="1">
    <source>
        <dbReference type="ARBA" id="ARBA00001917"/>
    </source>
</evidence>
<dbReference type="PRINTS" id="PR00411">
    <property type="entry name" value="PNDRDTASEI"/>
</dbReference>
<dbReference type="Pfam" id="PF00724">
    <property type="entry name" value="Oxidored_FMN"/>
    <property type="match status" value="1"/>
</dbReference>
<dbReference type="Proteomes" id="UP000244384">
    <property type="component" value="Chromosome"/>
</dbReference>
<evidence type="ECO:0000313" key="10">
    <source>
        <dbReference type="EMBL" id="AWB91246.1"/>
    </source>
</evidence>
<dbReference type="OrthoDB" id="3169239at2"/>
<dbReference type="EMBL" id="CP026952">
    <property type="protein sequence ID" value="AWB91246.1"/>
    <property type="molecule type" value="Genomic_DNA"/>
</dbReference>
<comment type="cofactor">
    <cofactor evidence="1">
        <name>FMN</name>
        <dbReference type="ChEBI" id="CHEBI:58210"/>
    </cofactor>
</comment>
<evidence type="ECO:0000256" key="7">
    <source>
        <dbReference type="ARBA" id="ARBA00023002"/>
    </source>
</evidence>
<keyword evidence="9" id="KW-0411">Iron-sulfur</keyword>